<dbReference type="Gene3D" id="3.40.50.2020">
    <property type="match status" value="1"/>
</dbReference>
<dbReference type="PANTHER" id="PTHR47505">
    <property type="entry name" value="DNA UTILIZATION PROTEIN YHGH"/>
    <property type="match status" value="1"/>
</dbReference>
<dbReference type="RefSeq" id="WP_110076759.1">
    <property type="nucleotide sequence ID" value="NZ_QGTT01000019.1"/>
</dbReference>
<reference evidence="3 4" key="1">
    <citation type="submission" date="2018-05" db="EMBL/GenBank/DDBJ databases">
        <title>Freshwater and sediment microbial communities from various areas in North America, analyzing microbe dynamics in response to fracking.</title>
        <authorList>
            <person name="Lamendella R."/>
        </authorList>
    </citation>
    <scope>NUCLEOTIDE SEQUENCE [LARGE SCALE GENOMIC DNA]</scope>
    <source>
        <strain evidence="3 4">125B1</strain>
    </source>
</reference>
<feature type="domain" description="Phosphoribosyltransferase" evidence="2">
    <location>
        <begin position="122"/>
        <end position="210"/>
    </location>
</feature>
<evidence type="ECO:0000256" key="1">
    <source>
        <dbReference type="ARBA" id="ARBA00008007"/>
    </source>
</evidence>
<comment type="similarity">
    <text evidence="1">Belongs to the ComF/GntX family.</text>
</comment>
<name>A0A317Q1K4_9GAMM</name>
<dbReference type="PANTHER" id="PTHR47505:SF1">
    <property type="entry name" value="DNA UTILIZATION PROTEIN YHGH"/>
    <property type="match status" value="1"/>
</dbReference>
<keyword evidence="4" id="KW-1185">Reference proteome</keyword>
<evidence type="ECO:0000313" key="4">
    <source>
        <dbReference type="Proteomes" id="UP000246964"/>
    </source>
</evidence>
<dbReference type="EMBL" id="QGTT01000019">
    <property type="protein sequence ID" value="PWW09356.1"/>
    <property type="molecule type" value="Genomic_DNA"/>
</dbReference>
<dbReference type="InterPro" id="IPR051910">
    <property type="entry name" value="ComF/GntX_DNA_util-trans"/>
</dbReference>
<dbReference type="AlphaFoldDB" id="A0A317Q1K4"/>
<dbReference type="InterPro" id="IPR029057">
    <property type="entry name" value="PRTase-like"/>
</dbReference>
<gene>
    <name evidence="3" type="ORF">DET45_11950</name>
</gene>
<dbReference type="InterPro" id="IPR000836">
    <property type="entry name" value="PRTase_dom"/>
</dbReference>
<dbReference type="Pfam" id="PF00156">
    <property type="entry name" value="Pribosyltran"/>
    <property type="match status" value="1"/>
</dbReference>
<evidence type="ECO:0000259" key="2">
    <source>
        <dbReference type="Pfam" id="PF00156"/>
    </source>
</evidence>
<dbReference type="OrthoDB" id="9793412at2"/>
<protein>
    <submittedName>
        <fullName evidence="3">ComF family protein</fullName>
    </submittedName>
</protein>
<organism evidence="3 4">
    <name type="scientific">Pseudidiomarina maritima</name>
    <dbReference type="NCBI Taxonomy" id="519453"/>
    <lineage>
        <taxon>Bacteria</taxon>
        <taxon>Pseudomonadati</taxon>
        <taxon>Pseudomonadota</taxon>
        <taxon>Gammaproteobacteria</taxon>
        <taxon>Alteromonadales</taxon>
        <taxon>Idiomarinaceae</taxon>
        <taxon>Pseudidiomarina</taxon>
    </lineage>
</organism>
<dbReference type="CDD" id="cd06223">
    <property type="entry name" value="PRTases_typeI"/>
    <property type="match status" value="1"/>
</dbReference>
<sequence length="220" mass="24492">MLGYCWLCNQSLTGRTGGGLCLVCLYDLPRLPPSCLKWRCQQPERAQGRYWYAAMSWQADTRSLVHRFKFHSCPELAQVLAPLMVAQVLHCYQDKPRPDAIMAMPMSYSRWVKRGYNQAGLLARAVAEQLQLPIISGGLRRLYDTGTQQHHSSASQRWDSMQRSLYCTGNMTGLTVAVVDDVLTTGASISAAAAAIEQRGAKAVDAWTFAFAEPHPPLNE</sequence>
<dbReference type="Proteomes" id="UP000246964">
    <property type="component" value="Unassembled WGS sequence"/>
</dbReference>
<comment type="caution">
    <text evidence="3">The sequence shown here is derived from an EMBL/GenBank/DDBJ whole genome shotgun (WGS) entry which is preliminary data.</text>
</comment>
<accession>A0A317Q1K4</accession>
<dbReference type="SUPFAM" id="SSF53271">
    <property type="entry name" value="PRTase-like"/>
    <property type="match status" value="1"/>
</dbReference>
<evidence type="ECO:0000313" key="3">
    <source>
        <dbReference type="EMBL" id="PWW09356.1"/>
    </source>
</evidence>
<proteinExistence type="inferred from homology"/>